<dbReference type="SMART" id="SM00913">
    <property type="entry name" value="IBN_N"/>
    <property type="match status" value="1"/>
</dbReference>
<evidence type="ECO:0000256" key="2">
    <source>
        <dbReference type="ARBA" id="ARBA00007991"/>
    </source>
</evidence>
<dbReference type="Pfam" id="PF25758">
    <property type="entry name" value="TPR_IPO11"/>
    <property type="match status" value="1"/>
</dbReference>
<sequence>MEMDTDGMSVLHTLTLACSQNSHELKPAEQQLKEWESRPGFYSILLSVVSDHSLMVNVRWLAVLYLKNGVDRYWRRHAPNALTEDEKTNMKHRLQGLFTEPVPQIATQISVLIAKIARLDCPHAWSDLLPFLLNAVKADDTLVQDRALLTLHHVIKALASKRLACDRKVFEQLTANLLDFAHEMFNAHMHAFQSCAPHESSLWLDKAILSLKVLRKLVSHGLRDNTSNETSNTFLSSVFSRIDDFINAIFEQKSADLVSKREKLLTLLTKVLLDSQEHRPDAFIPFIEPSLQLCVKYCFHPDTEGLLYERLSVNMLNLMRSILRSPSYRPAKNIEDTKPNPLQAHKVKMAFFTPHVLREIGRYLVLNYFPLTSEDLQCWDDDPEEFSCEESGDSWKFSIRPCTENLFLTVVKEFRETLAPVILDLVKEHQHTVDPSDLHAILTKDAVYSAVGQSSFDLYDDIDFDNWFQSQLVNELQIKENHYRILRRRVIWLVGCWVGVKLSAEMRPLLYQSLLPLMQHGEDLVVRMEAAITLKVDILFGVISTLRHDPNDPINSYYLDLFVPVDDFEFQQQQFLPFLPDHFACLFRLLQDVQECQSKMQILHVMSFLIERMSVHVRPHAHVLVQYLPSLWQESEDHNMLRCAILTTLTNLVQGLGAESAGLQSFLVPLIRVSTDVSQPPHVYLCEDGLTLWQTVLHCAPHLSTDLLAVYSNMPQLIERTSETLRTCIKIIEAYLYLGPEDFLQMHSQSLLSSLLSLMTDIKSEGIVLIYKVVELVIRLLPEAGPRVFHQMYPGVMKSILEKDEYPMVAALQMSLMMRLILHHPQFFQEFCDRYAQEAKTTVDAVLGAFIDACVEKMDNVIQPERKKLIALAFATLLSGNSSAVIERFGSVISVCVEVLHDVSKTSEADGPFVDYLVLGEADAQSLDELDTEHERRKREKARLDPVHRYNLREFLIDRLRQLQENRGEQLAIMMNQLDIDVHSQLKHFLQ</sequence>
<dbReference type="STRING" id="283909.R7UHK7"/>
<dbReference type="InterPro" id="IPR016024">
    <property type="entry name" value="ARM-type_fold"/>
</dbReference>
<dbReference type="AlphaFoldDB" id="R7UHK7"/>
<dbReference type="EMBL" id="AMQN01007593">
    <property type="status" value="NOT_ANNOTATED_CDS"/>
    <property type="molecule type" value="Genomic_DNA"/>
</dbReference>
<organism evidence="6">
    <name type="scientific">Capitella teleta</name>
    <name type="common">Polychaete worm</name>
    <dbReference type="NCBI Taxonomy" id="283909"/>
    <lineage>
        <taxon>Eukaryota</taxon>
        <taxon>Metazoa</taxon>
        <taxon>Spiralia</taxon>
        <taxon>Lophotrochozoa</taxon>
        <taxon>Annelida</taxon>
        <taxon>Polychaeta</taxon>
        <taxon>Sedentaria</taxon>
        <taxon>Scolecida</taxon>
        <taxon>Capitellidae</taxon>
        <taxon>Capitella</taxon>
    </lineage>
</organism>
<comment type="similarity">
    <text evidence="2">Belongs to the importin beta family.</text>
</comment>
<dbReference type="PANTHER" id="PTHR10997">
    <property type="entry name" value="IMPORTIN-7, 8, 11"/>
    <property type="match status" value="1"/>
</dbReference>
<evidence type="ECO:0000259" key="5">
    <source>
        <dbReference type="PROSITE" id="PS50166"/>
    </source>
</evidence>
<dbReference type="GO" id="GO:0005829">
    <property type="term" value="C:cytosol"/>
    <property type="evidence" value="ECO:0007669"/>
    <property type="project" value="TreeGrafter"/>
</dbReference>
<reference evidence="6 8" key="2">
    <citation type="journal article" date="2013" name="Nature">
        <title>Insights into bilaterian evolution from three spiralian genomes.</title>
        <authorList>
            <person name="Simakov O."/>
            <person name="Marletaz F."/>
            <person name="Cho S.J."/>
            <person name="Edsinger-Gonzales E."/>
            <person name="Havlak P."/>
            <person name="Hellsten U."/>
            <person name="Kuo D.H."/>
            <person name="Larsson T."/>
            <person name="Lv J."/>
            <person name="Arendt D."/>
            <person name="Savage R."/>
            <person name="Osoegawa K."/>
            <person name="de Jong P."/>
            <person name="Grimwood J."/>
            <person name="Chapman J.A."/>
            <person name="Shapiro H."/>
            <person name="Aerts A."/>
            <person name="Otillar R.P."/>
            <person name="Terry A.Y."/>
            <person name="Boore J.L."/>
            <person name="Grigoriev I.V."/>
            <person name="Lindberg D.R."/>
            <person name="Seaver E.C."/>
            <person name="Weisblat D.A."/>
            <person name="Putnam N.H."/>
            <person name="Rokhsar D.S."/>
        </authorList>
    </citation>
    <scope>NUCLEOTIDE SEQUENCE</scope>
    <source>
        <strain evidence="6 8">I ESC-2004</strain>
    </source>
</reference>
<dbReference type="Pfam" id="PF03810">
    <property type="entry name" value="IBN_N"/>
    <property type="match status" value="1"/>
</dbReference>
<evidence type="ECO:0000313" key="7">
    <source>
        <dbReference type="EnsemblMetazoa" id="CapteP149791"/>
    </source>
</evidence>
<proteinExistence type="inferred from homology"/>
<dbReference type="EnsemblMetazoa" id="CapteT149791">
    <property type="protein sequence ID" value="CapteP149791"/>
    <property type="gene ID" value="CapteG149791"/>
</dbReference>
<reference evidence="8" key="1">
    <citation type="submission" date="2012-12" db="EMBL/GenBank/DDBJ databases">
        <authorList>
            <person name="Hellsten U."/>
            <person name="Grimwood J."/>
            <person name="Chapman J.A."/>
            <person name="Shapiro H."/>
            <person name="Aerts A."/>
            <person name="Otillar R.P."/>
            <person name="Terry A.Y."/>
            <person name="Boore J.L."/>
            <person name="Simakov O."/>
            <person name="Marletaz F."/>
            <person name="Cho S.-J."/>
            <person name="Edsinger-Gonzales E."/>
            <person name="Havlak P."/>
            <person name="Kuo D.-H."/>
            <person name="Larsson T."/>
            <person name="Lv J."/>
            <person name="Arendt D."/>
            <person name="Savage R."/>
            <person name="Osoegawa K."/>
            <person name="de Jong P."/>
            <person name="Lindberg D.R."/>
            <person name="Seaver E.C."/>
            <person name="Weisblat D.A."/>
            <person name="Putnam N.H."/>
            <person name="Grigoriev I.V."/>
            <person name="Rokhsar D.S."/>
        </authorList>
    </citation>
    <scope>NUCLEOTIDE SEQUENCE</scope>
    <source>
        <strain evidence="8">I ESC-2004</strain>
    </source>
</reference>
<name>R7UHK7_CAPTE</name>
<dbReference type="GO" id="GO:0006606">
    <property type="term" value="P:protein import into nucleus"/>
    <property type="evidence" value="ECO:0007669"/>
    <property type="project" value="TreeGrafter"/>
</dbReference>
<dbReference type="HOGENOM" id="CLU_003886_0_0_1"/>
<dbReference type="Proteomes" id="UP000014760">
    <property type="component" value="Unassembled WGS sequence"/>
</dbReference>
<dbReference type="GO" id="GO:0031267">
    <property type="term" value="F:small GTPase binding"/>
    <property type="evidence" value="ECO:0007669"/>
    <property type="project" value="InterPro"/>
</dbReference>
<protein>
    <recommendedName>
        <fullName evidence="5">Importin N-terminal domain-containing protein</fullName>
    </recommendedName>
</protein>
<evidence type="ECO:0000313" key="6">
    <source>
        <dbReference type="EMBL" id="ELU06029.1"/>
    </source>
</evidence>
<dbReference type="InterPro" id="IPR011989">
    <property type="entry name" value="ARM-like"/>
</dbReference>
<evidence type="ECO:0000256" key="1">
    <source>
        <dbReference type="ARBA" id="ARBA00004123"/>
    </source>
</evidence>
<evidence type="ECO:0000256" key="4">
    <source>
        <dbReference type="ARBA" id="ARBA00023242"/>
    </source>
</evidence>
<dbReference type="GO" id="GO:0005635">
    <property type="term" value="C:nuclear envelope"/>
    <property type="evidence" value="ECO:0007669"/>
    <property type="project" value="TreeGrafter"/>
</dbReference>
<dbReference type="Gene3D" id="1.25.10.10">
    <property type="entry name" value="Leucine-rich Repeat Variant"/>
    <property type="match status" value="1"/>
</dbReference>
<dbReference type="InterPro" id="IPR001494">
    <property type="entry name" value="Importin-beta_N"/>
</dbReference>
<dbReference type="SUPFAM" id="SSF48371">
    <property type="entry name" value="ARM repeat"/>
    <property type="match status" value="1"/>
</dbReference>
<dbReference type="PANTHER" id="PTHR10997:SF7">
    <property type="entry name" value="IMPORTIN-11"/>
    <property type="match status" value="1"/>
</dbReference>
<gene>
    <name evidence="6" type="ORF">CAPTEDRAFT_149791</name>
</gene>
<accession>R7UHK7</accession>
<keyword evidence="3" id="KW-0813">Transport</keyword>
<dbReference type="EMBL" id="KB300985">
    <property type="protein sequence ID" value="ELU06029.1"/>
    <property type="molecule type" value="Genomic_DNA"/>
</dbReference>
<dbReference type="InterPro" id="IPR058669">
    <property type="entry name" value="TPR_IPO7/11-like"/>
</dbReference>
<evidence type="ECO:0000313" key="8">
    <source>
        <dbReference type="Proteomes" id="UP000014760"/>
    </source>
</evidence>
<dbReference type="PROSITE" id="PS50166">
    <property type="entry name" value="IMPORTIN_B_NT"/>
    <property type="match status" value="1"/>
</dbReference>
<keyword evidence="8" id="KW-1185">Reference proteome</keyword>
<dbReference type="OrthoDB" id="361693at2759"/>
<feature type="domain" description="Importin N-terminal" evidence="5">
    <location>
        <begin position="28"/>
        <end position="100"/>
    </location>
</feature>
<dbReference type="FunCoup" id="R7UHK7">
    <property type="interactions" value="1654"/>
</dbReference>
<evidence type="ECO:0000256" key="3">
    <source>
        <dbReference type="ARBA" id="ARBA00022448"/>
    </source>
</evidence>
<dbReference type="OMA" id="SFHYVFH"/>
<keyword evidence="4" id="KW-0539">Nucleus</keyword>
<reference evidence="7" key="3">
    <citation type="submission" date="2015-06" db="UniProtKB">
        <authorList>
            <consortium name="EnsemblMetazoa"/>
        </authorList>
    </citation>
    <scope>IDENTIFICATION</scope>
</reference>
<comment type="subcellular location">
    <subcellularLocation>
        <location evidence="1">Nucleus</location>
    </subcellularLocation>
</comment>